<name>A0A6A4GD09_9AGAR</name>
<evidence type="ECO:0008006" key="4">
    <source>
        <dbReference type="Google" id="ProtNLM"/>
    </source>
</evidence>
<accession>A0A6A4GD09</accession>
<evidence type="ECO:0000256" key="1">
    <source>
        <dbReference type="SAM" id="MobiDB-lite"/>
    </source>
</evidence>
<protein>
    <recommendedName>
        <fullName evidence="4">F-box domain-containing protein</fullName>
    </recommendedName>
</protein>
<evidence type="ECO:0000313" key="2">
    <source>
        <dbReference type="EMBL" id="KAE9383409.1"/>
    </source>
</evidence>
<sequence>MLSFLQSHTLSSTAAPSDGTTIIQPNLANPLTPRSALFVPELLTEIFKHATLEDLRVYAAVCLHWEEPAQARLLETVQLDNTAQMRYLSTKPTFRRYVRNLITSVDFDTPVHELLVPDFSFSSKDHTPYFHERPMNIASWHLVGPVPFRPSKYLISGIHSFSSSLHTFHVHDSLWLDLVGFCDLLNALGNCRRLKNLALPTHLLFNQYETSEQRIACCEQTFSTKLVPSLDRPRIVRLQLVSTNRRYRLCAAKSMRAMHAIWIPHPNCPLSFAHTSQLIVGQGADLQRVLPLVPTLESLEVCCEDPRSWKNHGRLLKAPLKLPLVKSLRLGFRQMFGVSTFLRIIHTPNIETIKIRYDWLWHPCHISFFENSLRDVVQEIAKMGLEGSFPKLVEICLEGFWPVGAPEWFLDILKVASIASNVRLLLEPITLPEPVLMNAHDAIY</sequence>
<proteinExistence type="predicted"/>
<organism evidence="2 3">
    <name type="scientific">Gymnopus androsaceus JB14</name>
    <dbReference type="NCBI Taxonomy" id="1447944"/>
    <lineage>
        <taxon>Eukaryota</taxon>
        <taxon>Fungi</taxon>
        <taxon>Dikarya</taxon>
        <taxon>Basidiomycota</taxon>
        <taxon>Agaricomycotina</taxon>
        <taxon>Agaricomycetes</taxon>
        <taxon>Agaricomycetidae</taxon>
        <taxon>Agaricales</taxon>
        <taxon>Marasmiineae</taxon>
        <taxon>Omphalotaceae</taxon>
        <taxon>Gymnopus</taxon>
    </lineage>
</organism>
<feature type="region of interest" description="Disordered" evidence="1">
    <location>
        <begin position="1"/>
        <end position="21"/>
    </location>
</feature>
<evidence type="ECO:0000313" key="3">
    <source>
        <dbReference type="Proteomes" id="UP000799118"/>
    </source>
</evidence>
<keyword evidence="3" id="KW-1185">Reference proteome</keyword>
<dbReference type="EMBL" id="ML770492">
    <property type="protein sequence ID" value="KAE9383409.1"/>
    <property type="molecule type" value="Genomic_DNA"/>
</dbReference>
<dbReference type="AlphaFoldDB" id="A0A6A4GD09"/>
<reference evidence="2" key="1">
    <citation type="journal article" date="2019" name="Environ. Microbiol.">
        <title>Fungal ecological strategies reflected in gene transcription - a case study of two litter decomposers.</title>
        <authorList>
            <person name="Barbi F."/>
            <person name="Kohler A."/>
            <person name="Barry K."/>
            <person name="Baskaran P."/>
            <person name="Daum C."/>
            <person name="Fauchery L."/>
            <person name="Ihrmark K."/>
            <person name="Kuo A."/>
            <person name="LaButti K."/>
            <person name="Lipzen A."/>
            <person name="Morin E."/>
            <person name="Grigoriev I.V."/>
            <person name="Henrissat B."/>
            <person name="Lindahl B."/>
            <person name="Martin F."/>
        </authorList>
    </citation>
    <scope>NUCLEOTIDE SEQUENCE</scope>
    <source>
        <strain evidence="2">JB14</strain>
    </source>
</reference>
<gene>
    <name evidence="2" type="ORF">BT96DRAFT_1009219</name>
</gene>
<dbReference type="Proteomes" id="UP000799118">
    <property type="component" value="Unassembled WGS sequence"/>
</dbReference>
<dbReference type="OrthoDB" id="2870423at2759"/>